<evidence type="ECO:0000256" key="3">
    <source>
        <dbReference type="ARBA" id="ARBA00023163"/>
    </source>
</evidence>
<dbReference type="Gene3D" id="1.10.10.10">
    <property type="entry name" value="Winged helix-like DNA-binding domain superfamily/Winged helix DNA-binding domain"/>
    <property type="match status" value="1"/>
</dbReference>
<gene>
    <name evidence="5" type="ORF">MAE01_04330</name>
</gene>
<dbReference type="InterPro" id="IPR001034">
    <property type="entry name" value="DeoR_HTH"/>
</dbReference>
<dbReference type="PROSITE" id="PS51000">
    <property type="entry name" value="HTH_DEOR_2"/>
    <property type="match status" value="1"/>
</dbReference>
<dbReference type="InterPro" id="IPR014036">
    <property type="entry name" value="DeoR-like_C"/>
</dbReference>
<dbReference type="SUPFAM" id="SSF46785">
    <property type="entry name" value="Winged helix' DNA-binding domain"/>
    <property type="match status" value="1"/>
</dbReference>
<evidence type="ECO:0000256" key="2">
    <source>
        <dbReference type="ARBA" id="ARBA00023125"/>
    </source>
</evidence>
<dbReference type="GO" id="GO:0003700">
    <property type="term" value="F:DNA-binding transcription factor activity"/>
    <property type="evidence" value="ECO:0007669"/>
    <property type="project" value="InterPro"/>
</dbReference>
<dbReference type="Pfam" id="PF00455">
    <property type="entry name" value="DeoRC"/>
    <property type="match status" value="1"/>
</dbReference>
<keyword evidence="3" id="KW-0804">Transcription</keyword>
<dbReference type="GO" id="GO:0003677">
    <property type="term" value="F:DNA binding"/>
    <property type="evidence" value="ECO:0007669"/>
    <property type="project" value="UniProtKB-KW"/>
</dbReference>
<name>A0A511AGV8_9MICO</name>
<evidence type="ECO:0000313" key="5">
    <source>
        <dbReference type="EMBL" id="GEK85257.1"/>
    </source>
</evidence>
<evidence type="ECO:0000313" key="6">
    <source>
        <dbReference type="Proteomes" id="UP000321225"/>
    </source>
</evidence>
<dbReference type="AlphaFoldDB" id="A0A511AGV8"/>
<keyword evidence="6" id="KW-1185">Reference proteome</keyword>
<reference evidence="5 6" key="1">
    <citation type="submission" date="2019-07" db="EMBL/GenBank/DDBJ databases">
        <title>Whole genome shotgun sequence of Microbacterium aerolatum NBRC 103071.</title>
        <authorList>
            <person name="Hosoyama A."/>
            <person name="Uohara A."/>
            <person name="Ohji S."/>
            <person name="Ichikawa N."/>
        </authorList>
    </citation>
    <scope>NUCLEOTIDE SEQUENCE [LARGE SCALE GENOMIC DNA]</scope>
    <source>
        <strain evidence="5 6">NBRC 103071</strain>
    </source>
</reference>
<dbReference type="InterPro" id="IPR036388">
    <property type="entry name" value="WH-like_DNA-bd_sf"/>
</dbReference>
<proteinExistence type="predicted"/>
<dbReference type="SUPFAM" id="SSF100950">
    <property type="entry name" value="NagB/RpiA/CoA transferase-like"/>
    <property type="match status" value="1"/>
</dbReference>
<dbReference type="SMART" id="SM01134">
    <property type="entry name" value="DeoRC"/>
    <property type="match status" value="1"/>
</dbReference>
<evidence type="ECO:0000259" key="4">
    <source>
        <dbReference type="PROSITE" id="PS51000"/>
    </source>
</evidence>
<dbReference type="PROSITE" id="PS00894">
    <property type="entry name" value="HTH_DEOR_1"/>
    <property type="match status" value="1"/>
</dbReference>
<dbReference type="PANTHER" id="PTHR30363">
    <property type="entry name" value="HTH-TYPE TRANSCRIPTIONAL REGULATOR SRLR-RELATED"/>
    <property type="match status" value="1"/>
</dbReference>
<sequence length="272" mass="30064">MSGNVIDPQSRGARQRTRQLAISEAVMAEGSVRIEQLAERFDISLMTVHRDLDELEDRGLLRKSRGVATATSTALVESSDVYRSNRQLAEKELIAHAALEFIEPGQAIMLDDSTTTLHLVPHLHTKTPLTVITNTLTIMNELRGARGIEMVGLGGEYFNWCSAFMGRTTVKEIAELRADLFVMSTSAIVDDISFHQRPETVDVKRAMFESSSRRLLLADSTKFTRRALHGMLPLVDFDAVIVDPGTAADDVSRLREKGINVIVARKSAGSRT</sequence>
<dbReference type="InterPro" id="IPR037171">
    <property type="entry name" value="NagB/RpiA_transferase-like"/>
</dbReference>
<dbReference type="OrthoDB" id="7688673at2"/>
<protein>
    <submittedName>
        <fullName evidence="5">DeoR family transcriptional regulator</fullName>
    </submittedName>
</protein>
<dbReference type="PANTHER" id="PTHR30363:SF44">
    <property type="entry name" value="AGA OPERON TRANSCRIPTIONAL REPRESSOR-RELATED"/>
    <property type="match status" value="1"/>
</dbReference>
<feature type="domain" description="HTH deoR-type" evidence="4">
    <location>
        <begin position="15"/>
        <end position="70"/>
    </location>
</feature>
<keyword evidence="1" id="KW-0805">Transcription regulation</keyword>
<dbReference type="PRINTS" id="PR00037">
    <property type="entry name" value="HTHLACR"/>
</dbReference>
<evidence type="ECO:0000256" key="1">
    <source>
        <dbReference type="ARBA" id="ARBA00023015"/>
    </source>
</evidence>
<dbReference type="RefSeq" id="WP_147037925.1">
    <property type="nucleotide sequence ID" value="NZ_BJUW01000002.1"/>
</dbReference>
<accession>A0A511AGV8</accession>
<dbReference type="InterPro" id="IPR018356">
    <property type="entry name" value="Tscrpt_reg_HTH_DeoR_CS"/>
</dbReference>
<dbReference type="SMART" id="SM00420">
    <property type="entry name" value="HTH_DEOR"/>
    <property type="match status" value="1"/>
</dbReference>
<dbReference type="EMBL" id="BJUW01000002">
    <property type="protein sequence ID" value="GEK85257.1"/>
    <property type="molecule type" value="Genomic_DNA"/>
</dbReference>
<dbReference type="InterPro" id="IPR036390">
    <property type="entry name" value="WH_DNA-bd_sf"/>
</dbReference>
<keyword evidence="2" id="KW-0238">DNA-binding</keyword>
<dbReference type="InterPro" id="IPR050313">
    <property type="entry name" value="Carb_Metab_HTH_regulators"/>
</dbReference>
<organism evidence="5 6">
    <name type="scientific">Microbacterium aerolatum</name>
    <dbReference type="NCBI Taxonomy" id="153731"/>
    <lineage>
        <taxon>Bacteria</taxon>
        <taxon>Bacillati</taxon>
        <taxon>Actinomycetota</taxon>
        <taxon>Actinomycetes</taxon>
        <taxon>Micrococcales</taxon>
        <taxon>Microbacteriaceae</taxon>
        <taxon>Microbacterium</taxon>
    </lineage>
</organism>
<dbReference type="Proteomes" id="UP000321225">
    <property type="component" value="Unassembled WGS sequence"/>
</dbReference>
<comment type="caution">
    <text evidence="5">The sequence shown here is derived from an EMBL/GenBank/DDBJ whole genome shotgun (WGS) entry which is preliminary data.</text>
</comment>
<dbReference type="Pfam" id="PF08220">
    <property type="entry name" value="HTH_DeoR"/>
    <property type="match status" value="1"/>
</dbReference>